<feature type="domain" description="Phostensin/Taperin N-terminal" evidence="7">
    <location>
        <begin position="153"/>
        <end position="213"/>
    </location>
</feature>
<dbReference type="Bgee" id="ENSXETG00000036867">
    <property type="expression patterns" value="Expressed in mesonephros and 11 other cell types or tissues"/>
</dbReference>
<dbReference type="OMA" id="PSENSAW"/>
<comment type="subcellular location">
    <subcellularLocation>
        <location evidence="1">Cytoplasm</location>
    </subcellularLocation>
</comment>
<dbReference type="Pfam" id="PF13914">
    <property type="entry name" value="Phostensin"/>
    <property type="match status" value="1"/>
</dbReference>
<name>A0A803JI23_XENTR</name>
<dbReference type="GO" id="GO:0019902">
    <property type="term" value="F:phosphatase binding"/>
    <property type="evidence" value="ECO:0007669"/>
    <property type="project" value="InterPro"/>
</dbReference>
<keyword evidence="9" id="KW-1185">Reference proteome</keyword>
<feature type="region of interest" description="Disordered" evidence="5">
    <location>
        <begin position="271"/>
        <end position="381"/>
    </location>
</feature>
<dbReference type="PANTHER" id="PTHR21685">
    <property type="entry name" value="TON-B BOX DOMAIN"/>
    <property type="match status" value="1"/>
</dbReference>
<feature type="compositionally biased region" description="Polar residues" evidence="5">
    <location>
        <begin position="337"/>
        <end position="347"/>
    </location>
</feature>
<evidence type="ECO:0000256" key="4">
    <source>
        <dbReference type="ARBA" id="ARBA00023203"/>
    </source>
</evidence>
<keyword evidence="3" id="KW-0597">Phosphoprotein</keyword>
<feature type="region of interest" description="Disordered" evidence="5">
    <location>
        <begin position="474"/>
        <end position="507"/>
    </location>
</feature>
<dbReference type="GO" id="GO:0005737">
    <property type="term" value="C:cytoplasm"/>
    <property type="evidence" value="ECO:0007669"/>
    <property type="project" value="UniProtKB-SubCell"/>
</dbReference>
<dbReference type="Proteomes" id="UP000008143">
    <property type="component" value="Chromosome 8"/>
</dbReference>
<proteinExistence type="predicted"/>
<protein>
    <submittedName>
        <fullName evidence="8 10">Taperin</fullName>
    </submittedName>
</protein>
<dbReference type="KEGG" id="xtr:101731408"/>
<feature type="domain" description="Phostensin/Taperin PP1-binding" evidence="6">
    <location>
        <begin position="820"/>
        <end position="937"/>
    </location>
</feature>
<accession>A0A803JI23</accession>
<organism evidence="8">
    <name type="scientific">Xenopus tropicalis</name>
    <name type="common">Western clawed frog</name>
    <name type="synonym">Silurana tropicalis</name>
    <dbReference type="NCBI Taxonomy" id="8364"/>
    <lineage>
        <taxon>Eukaryota</taxon>
        <taxon>Metazoa</taxon>
        <taxon>Chordata</taxon>
        <taxon>Craniata</taxon>
        <taxon>Vertebrata</taxon>
        <taxon>Euteleostomi</taxon>
        <taxon>Amphibia</taxon>
        <taxon>Batrachia</taxon>
        <taxon>Anura</taxon>
        <taxon>Pipoidea</taxon>
        <taxon>Pipidae</taxon>
        <taxon>Xenopodinae</taxon>
        <taxon>Xenopus</taxon>
        <taxon>Silurana</taxon>
    </lineage>
</organism>
<feature type="compositionally biased region" description="Basic and acidic residues" evidence="5">
    <location>
        <begin position="546"/>
        <end position="558"/>
    </location>
</feature>
<feature type="region of interest" description="Disordered" evidence="5">
    <location>
        <begin position="1"/>
        <end position="167"/>
    </location>
</feature>
<evidence type="ECO:0000313" key="11">
    <source>
        <dbReference type="Xenbase" id="XB-GENE-22069353"/>
    </source>
</evidence>
<evidence type="ECO:0000256" key="2">
    <source>
        <dbReference type="ARBA" id="ARBA00022490"/>
    </source>
</evidence>
<dbReference type="Pfam" id="PF13916">
    <property type="entry name" value="Phostensin_N"/>
    <property type="match status" value="2"/>
</dbReference>
<dbReference type="GeneTree" id="ENSGT00530000064035"/>
<feature type="compositionally biased region" description="Basic residues" evidence="5">
    <location>
        <begin position="51"/>
        <end position="62"/>
    </location>
</feature>
<evidence type="ECO:0000256" key="5">
    <source>
        <dbReference type="SAM" id="MobiDB-lite"/>
    </source>
</evidence>
<reference evidence="8" key="1">
    <citation type="journal article" date="2010" name="Science">
        <title>The genome of the Western clawed frog Xenopus tropicalis.</title>
        <authorList>
            <person name="Hellsten U."/>
            <person name="Harland R.M."/>
            <person name="Gilchrist M.J."/>
            <person name="Hendrix D."/>
            <person name="Jurka J."/>
            <person name="Kapitonov V."/>
            <person name="Ovcharenko I."/>
            <person name="Putnam N.H."/>
            <person name="Shu S."/>
            <person name="Taher L."/>
            <person name="Blitz I.L."/>
            <person name="Blumberg B."/>
            <person name="Dichmann D.S."/>
            <person name="Dubchak I."/>
            <person name="Amaya E."/>
            <person name="Detter J.C."/>
            <person name="Fletcher R."/>
            <person name="Gerhard D.S."/>
            <person name="Goodstein D."/>
            <person name="Graves T."/>
            <person name="Grigoriev I.V."/>
            <person name="Grimwood J."/>
            <person name="Kawashima T."/>
            <person name="Lindquist E."/>
            <person name="Lucas S.M."/>
            <person name="Mead P.E."/>
            <person name="Mitros T."/>
            <person name="Ogino H."/>
            <person name="Ohta Y."/>
            <person name="Poliakov A.V."/>
            <person name="Pollet N."/>
            <person name="Robert J."/>
            <person name="Salamov A."/>
            <person name="Sater A.K."/>
            <person name="Schmutz J."/>
            <person name="Terry A."/>
            <person name="Vize P.D."/>
            <person name="Warren W.C."/>
            <person name="Wells D."/>
            <person name="Wills A."/>
            <person name="Wilson R.K."/>
            <person name="Zimmerman L.B."/>
            <person name="Zorn A.M."/>
            <person name="Grainger R."/>
            <person name="Grammer T."/>
            <person name="Khokha M.K."/>
            <person name="Richardson P.M."/>
            <person name="Rokhsar D.S."/>
        </authorList>
    </citation>
    <scope>NUCLEOTIDE SEQUENCE [LARGE SCALE GENOMIC DNA]</scope>
    <source>
        <strain evidence="8">Nigerian</strain>
    </source>
</reference>
<keyword evidence="4" id="KW-0009">Actin-binding</keyword>
<dbReference type="Xenbase" id="XB-GENE-22069353">
    <property type="gene designation" value="tprn"/>
</dbReference>
<feature type="region of interest" description="Disordered" evidence="5">
    <location>
        <begin position="520"/>
        <end position="620"/>
    </location>
</feature>
<feature type="region of interest" description="Disordered" evidence="5">
    <location>
        <begin position="929"/>
        <end position="1007"/>
    </location>
</feature>
<feature type="compositionally biased region" description="Basic and acidic residues" evidence="5">
    <location>
        <begin position="310"/>
        <end position="329"/>
    </location>
</feature>
<feature type="domain" description="Phostensin/Taperin N-terminal" evidence="7">
    <location>
        <begin position="16"/>
        <end position="37"/>
    </location>
</feature>
<evidence type="ECO:0000259" key="6">
    <source>
        <dbReference type="Pfam" id="PF13914"/>
    </source>
</evidence>
<dbReference type="GO" id="GO:0003779">
    <property type="term" value="F:actin binding"/>
    <property type="evidence" value="ECO:0007669"/>
    <property type="project" value="UniProtKB-KW"/>
</dbReference>
<sequence length="1018" mass="110321">MSVTARPWLRPEPHSVSMPAWKREVLERKRAKKQGVPAAAPVPWSRDGSPHRRRSDRGRSSGRKSSPGAGKAVRAPSPAAAKAVRAPTSAAKAVRAPTSAATVKGVRAPSPAATVKGVRAPSPVKSARSPSPAAVKPGRTSSPVAAKPVMALGSAKPAPVKRRSDDGERLVLQESLGPLHENPFIRLEQERRRKQPREPSPAPTLLEMYSNVPGIRTIRAENIIIIESDPGYFSGTKKQEPHADPVEALLAKSGSKVTAIRASEVVIYETQEPGPQNVEKESSEVQEEAGRVSRLLEKFGHGHGRPPRSRSWDDILDRRSSPSRDDSDKMPALPKQTAPQRHSQATVNKAPKRYGEISPSSNSFSEEESKRFPLNDPSWLPSKPVLTSSALLYKKPSSPTSSPVTSPGLSPFPLSSHNDTDEKVVSPSVATFRERFEAGSTADNLPLPKPLNATKKSGNNTFIVYPKAASYTKAKPSETVGVQPSDAPVLTNGYVDHPDGNPKPKAQVSVQDLLSKTKYNRTSSAERASEEHRKVPSASVSANHISKVDNSRRPKSEADIFNSNSPLKSSATQSETTLADQFKPTLASATPNQQNKVSSSTSSNSSFEIRPAVITDPSSIPEGDIQAKALANIRMQSRNSFVFIPKKSNPPVSKEDRHEVQKSSKEKPKVNAPTTNGPKLDYRDFPRDNGILSNGLPPSQTLQENTGNDIDRIQLEVNGGTQKACSVPSLSDFDWQSGLLPSHSSTEGHSFTDKGAELEYLSSVHQNNKVAHIQDNVHLTPDIPITNIDDIVNSDVTDGGVQANITVNGNDSPLPSYRPHTPLSSSVHNKSGNTFTVVPKRKPITEQEPLPRPVLEEDEDVSSKRKSLDGIETPYSEIGAMLKKRYPTADEIQVVGGYQSLSKSCLSKNGSTRKKMKITFNEQNIHKVFEYPSENSLTEDTGEEDGNEASGSECEEEEPSERFFPRAKFGSASHNANSGLSDYTLKHTEYGSGAPQHGKAPGEDTLSLDESSKLALYF</sequence>
<gene>
    <name evidence="8 10 11" type="primary">tprn</name>
</gene>
<feature type="compositionally biased region" description="Low complexity" evidence="5">
    <location>
        <begin position="63"/>
        <end position="94"/>
    </location>
</feature>
<feature type="region of interest" description="Disordered" evidence="5">
    <location>
        <begin position="393"/>
        <end position="423"/>
    </location>
</feature>
<dbReference type="CTD" id="286262"/>
<dbReference type="InterPro" id="IPR025907">
    <property type="entry name" value="Phostensin/Taperin_PP1-bd_dom"/>
</dbReference>
<dbReference type="Ensembl" id="ENSXETT00000117988">
    <property type="protein sequence ID" value="ENSXETP00000107569"/>
    <property type="gene ID" value="ENSXETG00000036867"/>
</dbReference>
<feature type="compositionally biased region" description="Basic and acidic residues" evidence="5">
    <location>
        <begin position="278"/>
        <end position="300"/>
    </location>
</feature>
<reference evidence="8" key="2">
    <citation type="submission" date="2021-03" db="UniProtKB">
        <authorList>
            <consortium name="Ensembl"/>
        </authorList>
    </citation>
    <scope>IDENTIFICATION</scope>
</reference>
<evidence type="ECO:0000259" key="7">
    <source>
        <dbReference type="Pfam" id="PF13916"/>
    </source>
</evidence>
<feature type="region of interest" description="Disordered" evidence="5">
    <location>
        <begin position="840"/>
        <end position="867"/>
    </location>
</feature>
<dbReference type="AGR" id="Xenbase:XB-GENE-22069353"/>
<feature type="compositionally biased region" description="Low complexity" evidence="5">
    <location>
        <begin position="396"/>
        <end position="411"/>
    </location>
</feature>
<keyword evidence="2" id="KW-0963">Cytoplasm</keyword>
<feature type="compositionally biased region" description="Polar residues" evidence="5">
    <location>
        <begin position="561"/>
        <end position="579"/>
    </location>
</feature>
<dbReference type="InterPro" id="IPR026671">
    <property type="entry name" value="PPP1R18/Tprn"/>
</dbReference>
<evidence type="ECO:0000313" key="9">
    <source>
        <dbReference type="Proteomes" id="UP000008143"/>
    </source>
</evidence>
<evidence type="ECO:0000313" key="10">
    <source>
        <dbReference type="RefSeq" id="XP_004917615.2"/>
    </source>
</evidence>
<evidence type="ECO:0000256" key="3">
    <source>
        <dbReference type="ARBA" id="ARBA00022553"/>
    </source>
</evidence>
<feature type="compositionally biased region" description="Acidic residues" evidence="5">
    <location>
        <begin position="940"/>
        <end position="959"/>
    </location>
</feature>
<feature type="compositionally biased region" description="Polar residues" evidence="5">
    <location>
        <begin position="972"/>
        <end position="981"/>
    </location>
</feature>
<dbReference type="GeneID" id="101731408"/>
<dbReference type="InterPro" id="IPR025903">
    <property type="entry name" value="Phostensin/Taperin_N_dom"/>
</dbReference>
<feature type="compositionally biased region" description="Basic and acidic residues" evidence="5">
    <location>
        <begin position="653"/>
        <end position="669"/>
    </location>
</feature>
<dbReference type="OrthoDB" id="9945184at2759"/>
<feature type="compositionally biased region" description="Polar residues" evidence="5">
    <location>
        <begin position="587"/>
        <end position="597"/>
    </location>
</feature>
<feature type="region of interest" description="Disordered" evidence="5">
    <location>
        <begin position="181"/>
        <end position="206"/>
    </location>
</feature>
<dbReference type="RefSeq" id="XP_004917615.2">
    <property type="nucleotide sequence ID" value="XM_004917558.4"/>
</dbReference>
<evidence type="ECO:0000256" key="1">
    <source>
        <dbReference type="ARBA" id="ARBA00004496"/>
    </source>
</evidence>
<dbReference type="AlphaFoldDB" id="A0A803JI23"/>
<evidence type="ECO:0000313" key="8">
    <source>
        <dbReference type="Ensembl" id="ENSXETP00000107569"/>
    </source>
</evidence>
<feature type="region of interest" description="Disordered" evidence="5">
    <location>
        <begin position="641"/>
        <end position="683"/>
    </location>
</feature>
<reference evidence="10" key="3">
    <citation type="submission" date="2025-04" db="UniProtKB">
        <authorList>
            <consortium name="RefSeq"/>
        </authorList>
    </citation>
    <scope>IDENTIFICATION</scope>
    <source>
        <strain evidence="10">Nigerian</strain>
        <tissue evidence="10">Liver and blood</tissue>
    </source>
</reference>
<dbReference type="PANTHER" id="PTHR21685:SF1">
    <property type="entry name" value="TAPERIN"/>
    <property type="match status" value="1"/>
</dbReference>